<keyword evidence="3" id="KW-0472">Membrane</keyword>
<dbReference type="Pfam" id="PF14870">
    <property type="entry name" value="PSII_BNR"/>
    <property type="match status" value="2"/>
</dbReference>
<dbReference type="InterPro" id="IPR028203">
    <property type="entry name" value="PSII_CF48-like_dom"/>
</dbReference>
<feature type="domain" description="Photosynthesis system II assembly factor Ycf48/Hcf136-like" evidence="4">
    <location>
        <begin position="189"/>
        <end position="264"/>
    </location>
</feature>
<keyword evidence="2" id="KW-0604">Photosystem II</keyword>
<evidence type="ECO:0000256" key="3">
    <source>
        <dbReference type="SAM" id="Phobius"/>
    </source>
</evidence>
<reference evidence="5 6" key="1">
    <citation type="submission" date="2023-01" db="EMBL/GenBank/DDBJ databases">
        <title>Pseudomonas SA3-5T sp. nov., isolated from tidal flat sediment.</title>
        <authorList>
            <person name="Kim H.S."/>
            <person name="Kim J.-S."/>
            <person name="Suh M.K."/>
            <person name="Eom M.K."/>
            <person name="Lee J.-S."/>
        </authorList>
    </citation>
    <scope>NUCLEOTIDE SEQUENCE [LARGE SCALE GENOMIC DNA]</scope>
    <source>
        <strain evidence="5 6">SA3-5</strain>
    </source>
</reference>
<feature type="transmembrane region" description="Helical" evidence="3">
    <location>
        <begin position="20"/>
        <end position="41"/>
    </location>
</feature>
<dbReference type="InterPro" id="IPR015943">
    <property type="entry name" value="WD40/YVTN_repeat-like_dom_sf"/>
</dbReference>
<evidence type="ECO:0000256" key="2">
    <source>
        <dbReference type="ARBA" id="ARBA00023276"/>
    </source>
</evidence>
<keyword evidence="1" id="KW-0602">Photosynthesis</keyword>
<keyword evidence="3" id="KW-1133">Transmembrane helix</keyword>
<accession>A0ABT4XDJ9</accession>
<dbReference type="EMBL" id="JAQJZJ010000003">
    <property type="protein sequence ID" value="MDA7086276.1"/>
    <property type="molecule type" value="Genomic_DNA"/>
</dbReference>
<dbReference type="Gene3D" id="2.130.10.10">
    <property type="entry name" value="YVTN repeat-like/Quinoprotein amine dehydrogenase"/>
    <property type="match status" value="2"/>
</dbReference>
<organism evidence="5 6">
    <name type="scientific">Pseudomonas aestuarii</name>
    <dbReference type="NCBI Taxonomy" id="3018340"/>
    <lineage>
        <taxon>Bacteria</taxon>
        <taxon>Pseudomonadati</taxon>
        <taxon>Pseudomonadota</taxon>
        <taxon>Gammaproteobacteria</taxon>
        <taxon>Pseudomonadales</taxon>
        <taxon>Pseudomonadaceae</taxon>
        <taxon>Pseudomonas</taxon>
    </lineage>
</organism>
<gene>
    <name evidence="5" type="ORF">PH586_07785</name>
</gene>
<keyword evidence="3" id="KW-0812">Transmembrane</keyword>
<name>A0ABT4XDJ9_9PSED</name>
<dbReference type="RefSeq" id="WP_271347189.1">
    <property type="nucleotide sequence ID" value="NZ_JAQJZJ010000003.1"/>
</dbReference>
<dbReference type="PANTHER" id="PTHR47199">
    <property type="entry name" value="PHOTOSYSTEM II STABILITY/ASSEMBLY FACTOR HCF136, CHLOROPLASTIC"/>
    <property type="match status" value="1"/>
</dbReference>
<evidence type="ECO:0000256" key="1">
    <source>
        <dbReference type="ARBA" id="ARBA00022531"/>
    </source>
</evidence>
<evidence type="ECO:0000313" key="5">
    <source>
        <dbReference type="EMBL" id="MDA7086276.1"/>
    </source>
</evidence>
<evidence type="ECO:0000313" key="6">
    <source>
        <dbReference type="Proteomes" id="UP001212042"/>
    </source>
</evidence>
<sequence length="384" mass="41632">MIGPDLKISCLLRLRPRQWLLLRACVLPVCTLLLTVLPVAAVEAAASPKIDPLRESAAQVALQLPAPVIGVARAGDDLFSVGPHGLILRSSDSGKSWEQIPSPVASDLVQVRFRDAQHGWIVGHDSVLLHTSDGGLSWTVQLDGRSLLKLLREVYGQRAASGDLVGQDMLQEISLAMGTSATADVLAAPLLDVLFDDSGLGFVVGAFGMILRSTDDGATWEPWIERTDNDRRMHLYALAEYQGNFFVSGEQGVFMHLDQQSQHFVMVPTPYTGTFFGVRAFSDLLLVHGLRGNLFVSRNQGHDWQKIKTGLKTSLVSALEQGDQLIVVSQSGEMVSLDRRTLQVSRLQAANAGEVYAASATDKPGRLVVTRFSGAKVVEIARAE</sequence>
<keyword evidence="6" id="KW-1185">Reference proteome</keyword>
<evidence type="ECO:0000259" key="4">
    <source>
        <dbReference type="Pfam" id="PF14870"/>
    </source>
</evidence>
<dbReference type="Proteomes" id="UP001212042">
    <property type="component" value="Unassembled WGS sequence"/>
</dbReference>
<comment type="caution">
    <text evidence="5">The sequence shown here is derived from an EMBL/GenBank/DDBJ whole genome shotgun (WGS) entry which is preliminary data.</text>
</comment>
<dbReference type="PANTHER" id="PTHR47199:SF2">
    <property type="entry name" value="PHOTOSYSTEM II STABILITY_ASSEMBLY FACTOR HCF136, CHLOROPLASTIC"/>
    <property type="match status" value="1"/>
</dbReference>
<protein>
    <submittedName>
        <fullName evidence="5">YCF48-related protein</fullName>
    </submittedName>
</protein>
<dbReference type="SUPFAM" id="SSF110296">
    <property type="entry name" value="Oligoxyloglucan reducing end-specific cellobiohydrolase"/>
    <property type="match status" value="1"/>
</dbReference>
<proteinExistence type="predicted"/>
<feature type="domain" description="Photosynthesis system II assembly factor Ycf48/Hcf136-like" evidence="4">
    <location>
        <begin position="95"/>
        <end position="141"/>
    </location>
</feature>